<accession>A0A9W9FSQ7</accession>
<dbReference type="GeneID" id="81392853"/>
<comment type="catalytic activity">
    <reaction evidence="8">
        <text>L-seryl-[protein] + ATP = O-phospho-L-seryl-[protein] + ADP + H(+)</text>
        <dbReference type="Rhea" id="RHEA:17989"/>
        <dbReference type="Rhea" id="RHEA-COMP:9863"/>
        <dbReference type="Rhea" id="RHEA-COMP:11604"/>
        <dbReference type="ChEBI" id="CHEBI:15378"/>
        <dbReference type="ChEBI" id="CHEBI:29999"/>
        <dbReference type="ChEBI" id="CHEBI:30616"/>
        <dbReference type="ChEBI" id="CHEBI:83421"/>
        <dbReference type="ChEBI" id="CHEBI:456216"/>
        <dbReference type="EC" id="2.7.11.1"/>
    </reaction>
</comment>
<dbReference type="SMART" id="SM00220">
    <property type="entry name" value="S_TKc"/>
    <property type="match status" value="1"/>
</dbReference>
<evidence type="ECO:0000256" key="1">
    <source>
        <dbReference type="ARBA" id="ARBA00012513"/>
    </source>
</evidence>
<dbReference type="Gene3D" id="1.10.510.10">
    <property type="entry name" value="Transferase(Phosphotransferase) domain 1"/>
    <property type="match status" value="1"/>
</dbReference>
<dbReference type="GO" id="GO:0000245">
    <property type="term" value="P:spliceosomal complex assembly"/>
    <property type="evidence" value="ECO:0007669"/>
    <property type="project" value="TreeGrafter"/>
</dbReference>
<dbReference type="RefSeq" id="XP_056514752.1">
    <property type="nucleotide sequence ID" value="XM_056653685.1"/>
</dbReference>
<dbReference type="GO" id="GO:0005737">
    <property type="term" value="C:cytoplasm"/>
    <property type="evidence" value="ECO:0007669"/>
    <property type="project" value="TreeGrafter"/>
</dbReference>
<comment type="catalytic activity">
    <reaction evidence="7">
        <text>L-threonyl-[protein] + ATP = O-phospho-L-threonyl-[protein] + ADP + H(+)</text>
        <dbReference type="Rhea" id="RHEA:46608"/>
        <dbReference type="Rhea" id="RHEA-COMP:11060"/>
        <dbReference type="Rhea" id="RHEA-COMP:11605"/>
        <dbReference type="ChEBI" id="CHEBI:15378"/>
        <dbReference type="ChEBI" id="CHEBI:30013"/>
        <dbReference type="ChEBI" id="CHEBI:30616"/>
        <dbReference type="ChEBI" id="CHEBI:61977"/>
        <dbReference type="ChEBI" id="CHEBI:456216"/>
        <dbReference type="EC" id="2.7.11.1"/>
    </reaction>
</comment>
<dbReference type="PANTHER" id="PTHR47634:SF9">
    <property type="entry name" value="PROTEIN KINASE DOMAIN-CONTAINING PROTEIN-RELATED"/>
    <property type="match status" value="1"/>
</dbReference>
<reference evidence="11" key="1">
    <citation type="submission" date="2022-11" db="EMBL/GenBank/DDBJ databases">
        <authorList>
            <person name="Petersen C."/>
        </authorList>
    </citation>
    <scope>NUCLEOTIDE SEQUENCE</scope>
    <source>
        <strain evidence="11">IBT 34128</strain>
    </source>
</reference>
<dbReference type="GO" id="GO:0005524">
    <property type="term" value="F:ATP binding"/>
    <property type="evidence" value="ECO:0007669"/>
    <property type="project" value="UniProtKB-UniRule"/>
</dbReference>
<dbReference type="PROSITE" id="PS50011">
    <property type="entry name" value="PROTEIN_KINASE_DOM"/>
    <property type="match status" value="1"/>
</dbReference>
<feature type="non-terminal residue" evidence="11">
    <location>
        <position position="1"/>
    </location>
</feature>
<dbReference type="AlphaFoldDB" id="A0A9W9FSQ7"/>
<reference evidence="11" key="2">
    <citation type="journal article" date="2023" name="IMA Fungus">
        <title>Comparative genomic study of the Penicillium genus elucidates a diverse pangenome and 15 lateral gene transfer events.</title>
        <authorList>
            <person name="Petersen C."/>
            <person name="Sorensen T."/>
            <person name="Nielsen M.R."/>
            <person name="Sondergaard T.E."/>
            <person name="Sorensen J.L."/>
            <person name="Fitzpatrick D.A."/>
            <person name="Frisvad J.C."/>
            <person name="Nielsen K.L."/>
        </authorList>
    </citation>
    <scope>NUCLEOTIDE SEQUENCE</scope>
    <source>
        <strain evidence="11">IBT 34128</strain>
    </source>
</reference>
<evidence type="ECO:0000256" key="7">
    <source>
        <dbReference type="ARBA" id="ARBA00047899"/>
    </source>
</evidence>
<dbReference type="InterPro" id="IPR000719">
    <property type="entry name" value="Prot_kinase_dom"/>
</dbReference>
<keyword evidence="12" id="KW-1185">Reference proteome</keyword>
<comment type="caution">
    <text evidence="11">The sequence shown here is derived from an EMBL/GenBank/DDBJ whole genome shotgun (WGS) entry which is preliminary data.</text>
</comment>
<keyword evidence="4 9" id="KW-0547">Nucleotide-binding</keyword>
<dbReference type="Proteomes" id="UP001141434">
    <property type="component" value="Unassembled WGS sequence"/>
</dbReference>
<name>A0A9W9FSQ7_9EURO</name>
<dbReference type="InterPro" id="IPR017441">
    <property type="entry name" value="Protein_kinase_ATP_BS"/>
</dbReference>
<evidence type="ECO:0000256" key="4">
    <source>
        <dbReference type="ARBA" id="ARBA00022741"/>
    </source>
</evidence>
<evidence type="ECO:0000313" key="12">
    <source>
        <dbReference type="Proteomes" id="UP001141434"/>
    </source>
</evidence>
<protein>
    <recommendedName>
        <fullName evidence="1">non-specific serine/threonine protein kinase</fullName>
        <ecNumber evidence="1">2.7.11.1</ecNumber>
    </recommendedName>
</protein>
<evidence type="ECO:0000256" key="9">
    <source>
        <dbReference type="PROSITE-ProRule" id="PRU10141"/>
    </source>
</evidence>
<feature type="binding site" evidence="9">
    <location>
        <position position="83"/>
    </location>
    <ligand>
        <name>ATP</name>
        <dbReference type="ChEBI" id="CHEBI:30616"/>
    </ligand>
</feature>
<dbReference type="SUPFAM" id="SSF56112">
    <property type="entry name" value="Protein kinase-like (PK-like)"/>
    <property type="match status" value="1"/>
</dbReference>
<evidence type="ECO:0000313" key="11">
    <source>
        <dbReference type="EMBL" id="KAJ5105756.1"/>
    </source>
</evidence>
<gene>
    <name evidence="11" type="ORF">NUU61_003103</name>
</gene>
<sequence>LVVTPLPHLGSLTLLSQHGKSQYGVIEHVEDLDRYRLGGFHPLHIGDRLNDGRYQLVDKLGYGGYSTIWLTRDLQGARYVAIKVTTSDSSGCPHEARLIRSFGNSPARPGREIIPRLIDELWVAGPNGRHRYIVTPPAQMSFHLGVISTQGRAVNYCTNSFVVSHFFPGKIRCTVVHLHLGNILIQFPEAKDYFSTFELYERFGEPESEAVVRLDGEQLSNGVPGRVFMPGWFGVHSNDRLWRIFNPNHTYRLTSKTLPLFQPPEARFSGEPLSFVSDIWTLACTVWEILGQRPLFEAFSPTADRVTAEQVEVLARLYTSRDKHLIGYSRRLPRGVQVGSGMALHKRV</sequence>
<dbReference type="InterPro" id="IPR011009">
    <property type="entry name" value="Kinase-like_dom_sf"/>
</dbReference>
<dbReference type="EC" id="2.7.11.1" evidence="1"/>
<dbReference type="OrthoDB" id="5979581at2759"/>
<dbReference type="InterPro" id="IPR051334">
    <property type="entry name" value="SRPK"/>
</dbReference>
<evidence type="ECO:0000256" key="6">
    <source>
        <dbReference type="ARBA" id="ARBA00022840"/>
    </source>
</evidence>
<dbReference type="GO" id="GO:0004674">
    <property type="term" value="F:protein serine/threonine kinase activity"/>
    <property type="evidence" value="ECO:0007669"/>
    <property type="project" value="UniProtKB-KW"/>
</dbReference>
<evidence type="ECO:0000256" key="3">
    <source>
        <dbReference type="ARBA" id="ARBA00022679"/>
    </source>
</evidence>
<organism evidence="11 12">
    <name type="scientific">Penicillium alfredii</name>
    <dbReference type="NCBI Taxonomy" id="1506179"/>
    <lineage>
        <taxon>Eukaryota</taxon>
        <taxon>Fungi</taxon>
        <taxon>Dikarya</taxon>
        <taxon>Ascomycota</taxon>
        <taxon>Pezizomycotina</taxon>
        <taxon>Eurotiomycetes</taxon>
        <taxon>Eurotiomycetidae</taxon>
        <taxon>Eurotiales</taxon>
        <taxon>Aspergillaceae</taxon>
        <taxon>Penicillium</taxon>
    </lineage>
</organism>
<keyword evidence="6 9" id="KW-0067">ATP-binding</keyword>
<dbReference type="PANTHER" id="PTHR47634">
    <property type="entry name" value="PROTEIN KINASE DOMAIN-CONTAINING PROTEIN-RELATED"/>
    <property type="match status" value="1"/>
</dbReference>
<dbReference type="EMBL" id="JAPMSZ010000004">
    <property type="protein sequence ID" value="KAJ5105756.1"/>
    <property type="molecule type" value="Genomic_DNA"/>
</dbReference>
<evidence type="ECO:0000256" key="5">
    <source>
        <dbReference type="ARBA" id="ARBA00022777"/>
    </source>
</evidence>
<evidence type="ECO:0000256" key="2">
    <source>
        <dbReference type="ARBA" id="ARBA00022527"/>
    </source>
</evidence>
<keyword evidence="5" id="KW-0418">Kinase</keyword>
<evidence type="ECO:0000259" key="10">
    <source>
        <dbReference type="PROSITE" id="PS50011"/>
    </source>
</evidence>
<keyword evidence="2" id="KW-0723">Serine/threonine-protein kinase</keyword>
<evidence type="ECO:0000256" key="8">
    <source>
        <dbReference type="ARBA" id="ARBA00048679"/>
    </source>
</evidence>
<dbReference type="GO" id="GO:0005634">
    <property type="term" value="C:nucleus"/>
    <property type="evidence" value="ECO:0007669"/>
    <property type="project" value="TreeGrafter"/>
</dbReference>
<keyword evidence="3" id="KW-0808">Transferase</keyword>
<dbReference type="GO" id="GO:0050684">
    <property type="term" value="P:regulation of mRNA processing"/>
    <property type="evidence" value="ECO:0007669"/>
    <property type="project" value="TreeGrafter"/>
</dbReference>
<dbReference type="Gene3D" id="3.30.200.20">
    <property type="entry name" value="Phosphorylase Kinase, domain 1"/>
    <property type="match status" value="1"/>
</dbReference>
<dbReference type="PROSITE" id="PS00107">
    <property type="entry name" value="PROTEIN_KINASE_ATP"/>
    <property type="match status" value="1"/>
</dbReference>
<feature type="domain" description="Protein kinase" evidence="10">
    <location>
        <begin position="54"/>
        <end position="348"/>
    </location>
</feature>
<proteinExistence type="predicted"/>